<dbReference type="KEGG" id="cre:CHLRE_17g697050v5"/>
<sequence length="301" mass="32381">MLQMRLQQTRGQGFVSRWSGCPVVRASRARRGAVAVHASAEYEALRGKVAYKASSGDPVEITSMWEPVLGSKAVVVCLTHFADLTSWELAQKLVKIIPTLEGSGVKVVVLGLGNVNNAQEFARILKFPMDRLFAYPAADLYLDLGFNPGFAPQLQVSPYVKLLPMLAGVGSPGTIQEVVRGYVGDSAAPPVFDSPTPFDVLGSGYQRPFELATLRLFNMMGILPKWQELCPPDTGLLTQQGGCLVFSGSSVVFKHVDSGILRYTEPDSILQAALQADYTSTSSAITSPNSQSGPTLEAEVQ</sequence>
<organism evidence="1 2">
    <name type="scientific">Chlamydomonas reinhardtii</name>
    <name type="common">Chlamydomonas smithii</name>
    <dbReference type="NCBI Taxonomy" id="3055"/>
    <lineage>
        <taxon>Eukaryota</taxon>
        <taxon>Viridiplantae</taxon>
        <taxon>Chlorophyta</taxon>
        <taxon>core chlorophytes</taxon>
        <taxon>Chlorophyceae</taxon>
        <taxon>CS clade</taxon>
        <taxon>Chlamydomonadales</taxon>
        <taxon>Chlamydomonadaceae</taxon>
        <taxon>Chlamydomonas</taxon>
    </lineage>
</organism>
<dbReference type="PANTHER" id="PTHR28630:SF3">
    <property type="entry name" value="PEROXIREDOXIN-LIKE 2C"/>
    <property type="match status" value="1"/>
</dbReference>
<name>A8IQW5_CHLRE</name>
<dbReference type="Pfam" id="PF13911">
    <property type="entry name" value="AhpC-TSA_2"/>
    <property type="match status" value="1"/>
</dbReference>
<dbReference type="eggNOG" id="ENOG502S21S">
    <property type="taxonomic scope" value="Eukaryota"/>
</dbReference>
<dbReference type="PaxDb" id="3055-EDP04909"/>
<dbReference type="OMA" id="KFCEYTG"/>
<keyword evidence="2" id="KW-1185">Reference proteome</keyword>
<dbReference type="Proteomes" id="UP000006906">
    <property type="component" value="Chromosome 17"/>
</dbReference>
<reference evidence="1 2" key="1">
    <citation type="journal article" date="2007" name="Science">
        <title>The Chlamydomonas genome reveals the evolution of key animal and plant functions.</title>
        <authorList>
            <person name="Merchant S.S."/>
            <person name="Prochnik S.E."/>
            <person name="Vallon O."/>
            <person name="Harris E.H."/>
            <person name="Karpowicz S.J."/>
            <person name="Witman G.B."/>
            <person name="Terry A."/>
            <person name="Salamov A."/>
            <person name="Fritz-Laylin L.K."/>
            <person name="Marechal-Drouard L."/>
            <person name="Marshall W.F."/>
            <person name="Qu L.H."/>
            <person name="Nelson D.R."/>
            <person name="Sanderfoot A.A."/>
            <person name="Spalding M.H."/>
            <person name="Kapitonov V.V."/>
            <person name="Ren Q."/>
            <person name="Ferris P."/>
            <person name="Lindquist E."/>
            <person name="Shapiro H."/>
            <person name="Lucas S.M."/>
            <person name="Grimwood J."/>
            <person name="Schmutz J."/>
            <person name="Cardol P."/>
            <person name="Cerutti H."/>
            <person name="Chanfreau G."/>
            <person name="Chen C.L."/>
            <person name="Cognat V."/>
            <person name="Croft M.T."/>
            <person name="Dent R."/>
            <person name="Dutcher S."/>
            <person name="Fernandez E."/>
            <person name="Fukuzawa H."/>
            <person name="Gonzalez-Ballester D."/>
            <person name="Gonzalez-Halphen D."/>
            <person name="Hallmann A."/>
            <person name="Hanikenne M."/>
            <person name="Hippler M."/>
            <person name="Inwood W."/>
            <person name="Jabbari K."/>
            <person name="Kalanon M."/>
            <person name="Kuras R."/>
            <person name="Lefebvre P.A."/>
            <person name="Lemaire S.D."/>
            <person name="Lobanov A.V."/>
            <person name="Lohr M."/>
            <person name="Manuell A."/>
            <person name="Meier I."/>
            <person name="Mets L."/>
            <person name="Mittag M."/>
            <person name="Mittelmeier T."/>
            <person name="Moroney J.V."/>
            <person name="Moseley J."/>
            <person name="Napoli C."/>
            <person name="Nedelcu A.M."/>
            <person name="Niyogi K."/>
            <person name="Novoselov S.V."/>
            <person name="Paulsen I.T."/>
            <person name="Pazour G."/>
            <person name="Purton S."/>
            <person name="Ral J.P."/>
            <person name="Riano-Pachon D.M."/>
            <person name="Riekhof W."/>
            <person name="Rymarquis L."/>
            <person name="Schroda M."/>
            <person name="Stern D."/>
            <person name="Umen J."/>
            <person name="Willows R."/>
            <person name="Wilson N."/>
            <person name="Zimmer S.L."/>
            <person name="Allmer J."/>
            <person name="Balk J."/>
            <person name="Bisova K."/>
            <person name="Chen C.J."/>
            <person name="Elias M."/>
            <person name="Gendler K."/>
            <person name="Hauser C."/>
            <person name="Lamb M.R."/>
            <person name="Ledford H."/>
            <person name="Long J.C."/>
            <person name="Minagawa J."/>
            <person name="Page M.D."/>
            <person name="Pan J."/>
            <person name="Pootakham W."/>
            <person name="Roje S."/>
            <person name="Rose A."/>
            <person name="Stahlberg E."/>
            <person name="Terauchi A.M."/>
            <person name="Yang P."/>
            <person name="Ball S."/>
            <person name="Bowler C."/>
            <person name="Dieckmann C.L."/>
            <person name="Gladyshev V.N."/>
            <person name="Green P."/>
            <person name="Jorgensen R."/>
            <person name="Mayfield S."/>
            <person name="Mueller-Roeber B."/>
            <person name="Rajamani S."/>
            <person name="Sayre R.T."/>
            <person name="Brokstein P."/>
            <person name="Dubchak I."/>
            <person name="Goodstein D."/>
            <person name="Hornick L."/>
            <person name="Huang Y.W."/>
            <person name="Jhaveri J."/>
            <person name="Luo Y."/>
            <person name="Martinez D."/>
            <person name="Ngau W.C."/>
            <person name="Otillar B."/>
            <person name="Poliakov A."/>
            <person name="Porter A."/>
            <person name="Szajkowski L."/>
            <person name="Werner G."/>
            <person name="Zhou K."/>
            <person name="Grigoriev I.V."/>
            <person name="Rokhsar D.S."/>
            <person name="Grossman A.R."/>
        </authorList>
    </citation>
    <scope>NUCLEOTIDE SEQUENCE [LARGE SCALE GENOMIC DNA]</scope>
    <source>
        <strain evidence="2">CC-503</strain>
    </source>
</reference>
<accession>A8IQW5</accession>
<dbReference type="AlphaFoldDB" id="A8IQW5"/>
<dbReference type="RefSeq" id="XP_001691801.1">
    <property type="nucleotide sequence ID" value="XM_001691749.2"/>
</dbReference>
<dbReference type="InterPro" id="IPR032801">
    <property type="entry name" value="PXL2A/B/C"/>
</dbReference>
<evidence type="ECO:0000313" key="1">
    <source>
        <dbReference type="EMBL" id="PNW69892.1"/>
    </source>
</evidence>
<dbReference type="FunCoup" id="A8IQW5">
    <property type="interactions" value="515"/>
</dbReference>
<proteinExistence type="predicted"/>
<dbReference type="OrthoDB" id="40334at2759"/>
<gene>
    <name evidence="1" type="ORF">CHLRE_17g697050v5</name>
</gene>
<protein>
    <submittedName>
        <fullName evidence="1">Uncharacterized protein</fullName>
    </submittedName>
</protein>
<dbReference type="HOGENOM" id="CLU_061685_0_0_1"/>
<dbReference type="GeneID" id="5717374"/>
<dbReference type="Gramene" id="PNW69892">
    <property type="protein sequence ID" value="PNW69892"/>
    <property type="gene ID" value="CHLRE_17g697050v5"/>
</dbReference>
<dbReference type="PANTHER" id="PTHR28630">
    <property type="match status" value="1"/>
</dbReference>
<evidence type="ECO:0000313" key="2">
    <source>
        <dbReference type="Proteomes" id="UP000006906"/>
    </source>
</evidence>
<dbReference type="InParanoid" id="A8IQW5"/>
<dbReference type="EMBL" id="CM008978">
    <property type="protein sequence ID" value="PNW69892.1"/>
    <property type="molecule type" value="Genomic_DNA"/>
</dbReference>